<keyword evidence="3 6" id="KW-0597">Phosphoprotein</keyword>
<dbReference type="SUPFAM" id="SSF46689">
    <property type="entry name" value="Homeodomain-like"/>
    <property type="match status" value="1"/>
</dbReference>
<dbReference type="SMART" id="SM00028">
    <property type="entry name" value="TPR"/>
    <property type="match status" value="5"/>
</dbReference>
<dbReference type="SUPFAM" id="SSF47384">
    <property type="entry name" value="Homodimeric domain of signal transducing histidine kinase"/>
    <property type="match status" value="1"/>
</dbReference>
<dbReference type="AlphaFoldDB" id="A0A3S0RAQ8"/>
<dbReference type="Pfam" id="PF12833">
    <property type="entry name" value="HTH_18"/>
    <property type="match status" value="1"/>
</dbReference>
<feature type="domain" description="Response regulatory" evidence="11">
    <location>
        <begin position="694"/>
        <end position="809"/>
    </location>
</feature>
<dbReference type="EMBL" id="RYYU01000001">
    <property type="protein sequence ID" value="RUL59436.1"/>
    <property type="molecule type" value="Genomic_DNA"/>
</dbReference>
<dbReference type="InterPro" id="IPR011006">
    <property type="entry name" value="CheY-like_superfamily"/>
</dbReference>
<dbReference type="Gene3D" id="3.30.565.10">
    <property type="entry name" value="Histidine kinase-like ATPase, C-terminal domain"/>
    <property type="match status" value="1"/>
</dbReference>
<dbReference type="SMART" id="SM00342">
    <property type="entry name" value="HTH_ARAC"/>
    <property type="match status" value="1"/>
</dbReference>
<dbReference type="Pfam" id="PF00512">
    <property type="entry name" value="HisKA"/>
    <property type="match status" value="1"/>
</dbReference>
<dbReference type="PANTHER" id="PTHR43547:SF2">
    <property type="entry name" value="HYBRID SIGNAL TRANSDUCTION HISTIDINE KINASE C"/>
    <property type="match status" value="1"/>
</dbReference>
<evidence type="ECO:0000256" key="7">
    <source>
        <dbReference type="SAM" id="Coils"/>
    </source>
</evidence>
<feature type="domain" description="HTH araC/xylS-type" evidence="9">
    <location>
        <begin position="842"/>
        <end position="941"/>
    </location>
</feature>
<comment type="caution">
    <text evidence="12">The sequence shown here is derived from an EMBL/GenBank/DDBJ whole genome shotgun (WGS) entry which is preliminary data.</text>
</comment>
<dbReference type="GO" id="GO:0043565">
    <property type="term" value="F:sequence-specific DNA binding"/>
    <property type="evidence" value="ECO:0007669"/>
    <property type="project" value="InterPro"/>
</dbReference>
<dbReference type="InterPro" id="IPR004358">
    <property type="entry name" value="Sig_transdc_His_kin-like_C"/>
</dbReference>
<feature type="transmembrane region" description="Helical" evidence="8">
    <location>
        <begin position="388"/>
        <end position="411"/>
    </location>
</feature>
<feature type="modified residue" description="4-aspartylphosphate" evidence="6">
    <location>
        <position position="742"/>
    </location>
</feature>
<dbReference type="SMART" id="SM00388">
    <property type="entry name" value="HisKA"/>
    <property type="match status" value="1"/>
</dbReference>
<dbReference type="Proteomes" id="UP000278983">
    <property type="component" value="Unassembled WGS sequence"/>
</dbReference>
<evidence type="ECO:0000256" key="1">
    <source>
        <dbReference type="ARBA" id="ARBA00000085"/>
    </source>
</evidence>
<gene>
    <name evidence="12" type="ORF">EHV08_06470</name>
</gene>
<feature type="domain" description="Histidine kinase" evidence="10">
    <location>
        <begin position="434"/>
        <end position="648"/>
    </location>
</feature>
<evidence type="ECO:0000259" key="10">
    <source>
        <dbReference type="PROSITE" id="PS50109"/>
    </source>
</evidence>
<keyword evidence="7" id="KW-0175">Coiled coil</keyword>
<evidence type="ECO:0000256" key="4">
    <source>
        <dbReference type="ARBA" id="ARBA00023015"/>
    </source>
</evidence>
<keyword evidence="8" id="KW-1133">Transmembrane helix</keyword>
<dbReference type="EC" id="2.7.13.3" evidence="2"/>
<dbReference type="InterPro" id="IPR003594">
    <property type="entry name" value="HATPase_dom"/>
</dbReference>
<feature type="transmembrane region" description="Helical" evidence="8">
    <location>
        <begin position="35"/>
        <end position="58"/>
    </location>
</feature>
<dbReference type="PROSITE" id="PS50109">
    <property type="entry name" value="HIS_KIN"/>
    <property type="match status" value="1"/>
</dbReference>
<evidence type="ECO:0000256" key="3">
    <source>
        <dbReference type="ARBA" id="ARBA00022553"/>
    </source>
</evidence>
<dbReference type="SUPFAM" id="SSF55874">
    <property type="entry name" value="ATPase domain of HSP90 chaperone/DNA topoisomerase II/histidine kinase"/>
    <property type="match status" value="1"/>
</dbReference>
<dbReference type="GO" id="GO:0000155">
    <property type="term" value="F:phosphorelay sensor kinase activity"/>
    <property type="evidence" value="ECO:0007669"/>
    <property type="project" value="InterPro"/>
</dbReference>
<dbReference type="Gene3D" id="1.10.10.60">
    <property type="entry name" value="Homeodomain-like"/>
    <property type="match status" value="1"/>
</dbReference>
<comment type="catalytic activity">
    <reaction evidence="1">
        <text>ATP + protein L-histidine = ADP + protein N-phospho-L-histidine.</text>
        <dbReference type="EC" id="2.7.13.3"/>
    </reaction>
</comment>
<feature type="coiled-coil region" evidence="7">
    <location>
        <begin position="798"/>
        <end position="825"/>
    </location>
</feature>
<dbReference type="CDD" id="cd00082">
    <property type="entry name" value="HisKA"/>
    <property type="match status" value="1"/>
</dbReference>
<dbReference type="Gene3D" id="1.25.40.10">
    <property type="entry name" value="Tetratricopeptide repeat domain"/>
    <property type="match status" value="2"/>
</dbReference>
<evidence type="ECO:0000313" key="12">
    <source>
        <dbReference type="EMBL" id="RUL59436.1"/>
    </source>
</evidence>
<evidence type="ECO:0000256" key="6">
    <source>
        <dbReference type="PROSITE-ProRule" id="PRU00169"/>
    </source>
</evidence>
<dbReference type="SMART" id="SM00448">
    <property type="entry name" value="REC"/>
    <property type="match status" value="1"/>
</dbReference>
<dbReference type="PANTHER" id="PTHR43547">
    <property type="entry name" value="TWO-COMPONENT HISTIDINE KINASE"/>
    <property type="match status" value="1"/>
</dbReference>
<organism evidence="12 13">
    <name type="scientific">Prevotella koreensis</name>
    <dbReference type="NCBI Taxonomy" id="2490854"/>
    <lineage>
        <taxon>Bacteria</taxon>
        <taxon>Pseudomonadati</taxon>
        <taxon>Bacteroidota</taxon>
        <taxon>Bacteroidia</taxon>
        <taxon>Bacteroidales</taxon>
        <taxon>Prevotellaceae</taxon>
        <taxon>Prevotella</taxon>
    </lineage>
</organism>
<keyword evidence="8" id="KW-0812">Transmembrane</keyword>
<reference evidence="12 13" key="1">
    <citation type="submission" date="2018-12" db="EMBL/GenBank/DDBJ databases">
        <title>Genome sequencing of Prevotella sp. KCOM 3155 (= JS262).</title>
        <authorList>
            <person name="Kook J.-K."/>
            <person name="Park S.-N."/>
            <person name="Lim Y.K."/>
        </authorList>
    </citation>
    <scope>NUCLEOTIDE SEQUENCE [LARGE SCALE GENOMIC DNA]</scope>
    <source>
        <strain evidence="12 13">KCOM 3155</strain>
    </source>
</reference>
<evidence type="ECO:0000256" key="5">
    <source>
        <dbReference type="ARBA" id="ARBA00023163"/>
    </source>
</evidence>
<dbReference type="Pfam" id="PF00072">
    <property type="entry name" value="Response_reg"/>
    <property type="match status" value="1"/>
</dbReference>
<evidence type="ECO:0000259" key="9">
    <source>
        <dbReference type="PROSITE" id="PS01124"/>
    </source>
</evidence>
<proteinExistence type="predicted"/>
<evidence type="ECO:0000313" key="13">
    <source>
        <dbReference type="Proteomes" id="UP000278983"/>
    </source>
</evidence>
<dbReference type="GO" id="GO:0003700">
    <property type="term" value="F:DNA-binding transcription factor activity"/>
    <property type="evidence" value="ECO:0007669"/>
    <property type="project" value="InterPro"/>
</dbReference>
<dbReference type="Gene3D" id="1.10.287.130">
    <property type="match status" value="1"/>
</dbReference>
<keyword evidence="8" id="KW-0472">Membrane</keyword>
<keyword evidence="4" id="KW-0805">Transcription regulation</keyword>
<dbReference type="InterPro" id="IPR003661">
    <property type="entry name" value="HisK_dim/P_dom"/>
</dbReference>
<name>A0A3S0RAQ8_9BACT</name>
<dbReference type="Pfam" id="PF13374">
    <property type="entry name" value="TPR_10"/>
    <property type="match status" value="1"/>
</dbReference>
<evidence type="ECO:0000259" key="11">
    <source>
        <dbReference type="PROSITE" id="PS50110"/>
    </source>
</evidence>
<dbReference type="PRINTS" id="PR00344">
    <property type="entry name" value="BCTRLSENSOR"/>
</dbReference>
<dbReference type="Pfam" id="PF02518">
    <property type="entry name" value="HATPase_c"/>
    <property type="match status" value="1"/>
</dbReference>
<sequence>MAIHCAVRPFRDNCRGFEYISPFNLRHAMNAWSRIILLNKAILMKRICLFLIFIYALLLCACSDNGDSGASKNSVMQKADSLLEASFDTFDKGNFSDAQSMGERALAIYTEAKDTANMRECYSHLCCCYARTSNTERAIAMGEKALKIDSIKMDYESMGSDYNNLAAVYLAVKDVENAKKFIDSSMKMDRISGTNKSESAHLGIACEVYNKLGRHEEALNFVAQAFEIDSDAGDSLKMARRLSQMGDVYADMGNYVKAEKNYLDANVLMHDTPENISVCINLKQLGNVYLKMGRRTDAVKMLEKSKEMAERMGVKYLIQQNLEILAEIYKTTQPTVAVTYLQKAGELKDSIFNENTCRIKENYAAMYESTQKQETIKKQEALLSIHKMVFWGGVTLVLMLLFLCVALFYIVRLRSQQQKMIARTNSIRQDFFKNITYEFRTPLTVIQGQVNSMKEGETDPQKLNAYDTITGQSDVLLNLINQLIEISKVHTDDVNNVWRSGDVVALTRMVVENLRTHAEKKLITLEFESKQPCINMDFVPGFMKRCLCNLISNSLKFTPRGGVIIITMKREEGMIVINIADTGIGIPKEDLPHIFEPYHRGSNVDPNIGSGISLSLTQQMVLAMNGSIEVKSIEGKGTLFTLSIPLKHSERELPYWMPSLFAMGNAVVESGLGEVKKGWVKEESREIADGDRLQVLLVEDNAEVARYMRAILTEKYKVMYAPNGSDALAKAMEYVPDIIVTDLMMPEMDGYELCRSVRASKLLNHVPVIIVTAHAEHDNLMKGFEVGADAYIAKPFDSEELMLRVEKLLEQRRLLREKYSNALLDESVEKVDTTAADQKFMSQLHQILQANMSDTGLGSAFVAEKLFMSQRQLNRKVKMLTNVDTATYIREFRILFAKQMLKNTDSSITDIYMQCGFDSPSYFSKMFKQSTGMTPTEYRKKNV</sequence>
<evidence type="ECO:0000256" key="2">
    <source>
        <dbReference type="ARBA" id="ARBA00012438"/>
    </source>
</evidence>
<dbReference type="CDD" id="cd00075">
    <property type="entry name" value="HATPase"/>
    <property type="match status" value="1"/>
</dbReference>
<dbReference type="InterPro" id="IPR001789">
    <property type="entry name" value="Sig_transdc_resp-reg_receiver"/>
</dbReference>
<dbReference type="InterPro" id="IPR005467">
    <property type="entry name" value="His_kinase_dom"/>
</dbReference>
<dbReference type="SUPFAM" id="SSF48452">
    <property type="entry name" value="TPR-like"/>
    <property type="match status" value="2"/>
</dbReference>
<dbReference type="InterPro" id="IPR036890">
    <property type="entry name" value="HATPase_C_sf"/>
</dbReference>
<dbReference type="Gene3D" id="3.40.50.2300">
    <property type="match status" value="1"/>
</dbReference>
<accession>A0A3S0RAQ8</accession>
<evidence type="ECO:0000256" key="8">
    <source>
        <dbReference type="SAM" id="Phobius"/>
    </source>
</evidence>
<keyword evidence="5" id="KW-0804">Transcription</keyword>
<dbReference type="SUPFAM" id="SSF52172">
    <property type="entry name" value="CheY-like"/>
    <property type="match status" value="1"/>
</dbReference>
<dbReference type="InterPro" id="IPR036097">
    <property type="entry name" value="HisK_dim/P_sf"/>
</dbReference>
<dbReference type="InterPro" id="IPR018060">
    <property type="entry name" value="HTH_AraC"/>
</dbReference>
<dbReference type="InterPro" id="IPR011990">
    <property type="entry name" value="TPR-like_helical_dom_sf"/>
</dbReference>
<protein>
    <recommendedName>
        <fullName evidence="2">histidine kinase</fullName>
        <ecNumber evidence="2">2.7.13.3</ecNumber>
    </recommendedName>
</protein>
<dbReference type="PROSITE" id="PS01124">
    <property type="entry name" value="HTH_ARAC_FAMILY_2"/>
    <property type="match status" value="1"/>
</dbReference>
<dbReference type="InterPro" id="IPR009057">
    <property type="entry name" value="Homeodomain-like_sf"/>
</dbReference>
<dbReference type="InterPro" id="IPR019734">
    <property type="entry name" value="TPR_rpt"/>
</dbReference>
<keyword evidence="13" id="KW-1185">Reference proteome</keyword>
<dbReference type="PROSITE" id="PS50110">
    <property type="entry name" value="RESPONSE_REGULATORY"/>
    <property type="match status" value="1"/>
</dbReference>
<dbReference type="SMART" id="SM00387">
    <property type="entry name" value="HATPase_c"/>
    <property type="match status" value="1"/>
</dbReference>
<dbReference type="Pfam" id="PF13424">
    <property type="entry name" value="TPR_12"/>
    <property type="match status" value="1"/>
</dbReference>